<sequence length="141" mass="15360">MKQQMDNRFINRPVSPTRTLFTDATGENRGYAPTAGDTTITGPETGVITSSGAGSATLRPLVIPTAPPTSILGVFLGQHELADLNAKRLRHMVTMMAFLGEITWTSLFTVRDFQEDASIRKKNFTGPPSCLGWVKYTDIVA</sequence>
<gene>
    <name evidence="2" type="ORF">PXEA_LOCUS6805</name>
</gene>
<name>A0A448WJM5_9PLAT</name>
<reference evidence="2" key="1">
    <citation type="submission" date="2018-11" db="EMBL/GenBank/DDBJ databases">
        <authorList>
            <consortium name="Pathogen Informatics"/>
        </authorList>
    </citation>
    <scope>NUCLEOTIDE SEQUENCE</scope>
</reference>
<organism evidence="2 3">
    <name type="scientific">Protopolystoma xenopodis</name>
    <dbReference type="NCBI Taxonomy" id="117903"/>
    <lineage>
        <taxon>Eukaryota</taxon>
        <taxon>Metazoa</taxon>
        <taxon>Spiralia</taxon>
        <taxon>Lophotrochozoa</taxon>
        <taxon>Platyhelminthes</taxon>
        <taxon>Monogenea</taxon>
        <taxon>Polyopisthocotylea</taxon>
        <taxon>Polystomatidea</taxon>
        <taxon>Polystomatidae</taxon>
        <taxon>Protopolystoma</taxon>
    </lineage>
</organism>
<evidence type="ECO:0000313" key="2">
    <source>
        <dbReference type="EMBL" id="VEL13365.1"/>
    </source>
</evidence>
<dbReference type="EMBL" id="CAAALY010017565">
    <property type="protein sequence ID" value="VEL13365.1"/>
    <property type="molecule type" value="Genomic_DNA"/>
</dbReference>
<dbReference type="Proteomes" id="UP000784294">
    <property type="component" value="Unassembled WGS sequence"/>
</dbReference>
<keyword evidence="3" id="KW-1185">Reference proteome</keyword>
<evidence type="ECO:0000256" key="1">
    <source>
        <dbReference type="SAM" id="MobiDB-lite"/>
    </source>
</evidence>
<dbReference type="AlphaFoldDB" id="A0A448WJM5"/>
<protein>
    <submittedName>
        <fullName evidence="2">Uncharacterized protein</fullName>
    </submittedName>
</protein>
<accession>A0A448WJM5</accession>
<comment type="caution">
    <text evidence="2">The sequence shown here is derived from an EMBL/GenBank/DDBJ whole genome shotgun (WGS) entry which is preliminary data.</text>
</comment>
<proteinExistence type="predicted"/>
<evidence type="ECO:0000313" key="3">
    <source>
        <dbReference type="Proteomes" id="UP000784294"/>
    </source>
</evidence>
<feature type="region of interest" description="Disordered" evidence="1">
    <location>
        <begin position="18"/>
        <end position="43"/>
    </location>
</feature>